<dbReference type="Gene3D" id="3.40.630.30">
    <property type="match status" value="2"/>
</dbReference>
<dbReference type="Pfam" id="PF02388">
    <property type="entry name" value="FemAB"/>
    <property type="match status" value="2"/>
</dbReference>
<dbReference type="GO" id="GO:0071555">
    <property type="term" value="P:cell wall organization"/>
    <property type="evidence" value="ECO:0007669"/>
    <property type="project" value="UniProtKB-KW"/>
</dbReference>
<name>A0A1F5PHM1_9BACT</name>
<dbReference type="GO" id="GO:0008360">
    <property type="term" value="P:regulation of cell shape"/>
    <property type="evidence" value="ECO:0007669"/>
    <property type="project" value="UniProtKB-KW"/>
</dbReference>
<comment type="similarity">
    <text evidence="1">Belongs to the FemABX family.</text>
</comment>
<evidence type="ECO:0000313" key="7">
    <source>
        <dbReference type="EMBL" id="OGE89419.1"/>
    </source>
</evidence>
<comment type="caution">
    <text evidence="7">The sequence shown here is derived from an EMBL/GenBank/DDBJ whole genome shotgun (WGS) entry which is preliminary data.</text>
</comment>
<evidence type="ECO:0000256" key="5">
    <source>
        <dbReference type="ARBA" id="ARBA00023315"/>
    </source>
</evidence>
<dbReference type="InterPro" id="IPR003447">
    <property type="entry name" value="FEMABX"/>
</dbReference>
<dbReference type="SUPFAM" id="SSF55729">
    <property type="entry name" value="Acyl-CoA N-acyltransferases (Nat)"/>
    <property type="match status" value="2"/>
</dbReference>
<keyword evidence="4" id="KW-0573">Peptidoglycan synthesis</keyword>
<reference evidence="7 8" key="1">
    <citation type="journal article" date="2016" name="Nat. Commun.">
        <title>Thousands of microbial genomes shed light on interconnected biogeochemical processes in an aquifer system.</title>
        <authorList>
            <person name="Anantharaman K."/>
            <person name="Brown C.T."/>
            <person name="Hug L.A."/>
            <person name="Sharon I."/>
            <person name="Castelle C.J."/>
            <person name="Probst A.J."/>
            <person name="Thomas B.C."/>
            <person name="Singh A."/>
            <person name="Wilkins M.J."/>
            <person name="Karaoz U."/>
            <person name="Brodie E.L."/>
            <person name="Williams K.H."/>
            <person name="Hubbard S.S."/>
            <person name="Banfield J.F."/>
        </authorList>
    </citation>
    <scope>NUCLEOTIDE SEQUENCE [LARGE SCALE GENOMIC DNA]</scope>
</reference>
<protein>
    <recommendedName>
        <fullName evidence="9">BioF2-like acetyltransferase domain-containing protein</fullName>
    </recommendedName>
</protein>
<dbReference type="GO" id="GO:0016755">
    <property type="term" value="F:aminoacyltransferase activity"/>
    <property type="evidence" value="ECO:0007669"/>
    <property type="project" value="InterPro"/>
</dbReference>
<dbReference type="InterPro" id="IPR050644">
    <property type="entry name" value="PG_Glycine_Bridge_Synth"/>
</dbReference>
<evidence type="ECO:0000256" key="4">
    <source>
        <dbReference type="ARBA" id="ARBA00022984"/>
    </source>
</evidence>
<evidence type="ECO:0000256" key="6">
    <source>
        <dbReference type="ARBA" id="ARBA00023316"/>
    </source>
</evidence>
<evidence type="ECO:0008006" key="9">
    <source>
        <dbReference type="Google" id="ProtNLM"/>
    </source>
</evidence>
<keyword evidence="6" id="KW-0961">Cell wall biogenesis/degradation</keyword>
<dbReference type="PROSITE" id="PS51191">
    <property type="entry name" value="FEMABX"/>
    <property type="match status" value="1"/>
</dbReference>
<evidence type="ECO:0000256" key="1">
    <source>
        <dbReference type="ARBA" id="ARBA00009943"/>
    </source>
</evidence>
<organism evidence="7 8">
    <name type="scientific">Candidatus Doudnabacteria bacterium RIFCSPHIGHO2_01_FULL_50_11</name>
    <dbReference type="NCBI Taxonomy" id="1817828"/>
    <lineage>
        <taxon>Bacteria</taxon>
        <taxon>Candidatus Doudnaibacteriota</taxon>
    </lineage>
</organism>
<dbReference type="AlphaFoldDB" id="A0A1F5PHM1"/>
<dbReference type="PANTHER" id="PTHR36174">
    <property type="entry name" value="LIPID II:GLYCINE GLYCYLTRANSFERASE"/>
    <property type="match status" value="1"/>
</dbReference>
<keyword evidence="2" id="KW-0808">Transferase</keyword>
<dbReference type="EMBL" id="MFEO01000021">
    <property type="protein sequence ID" value="OGE89419.1"/>
    <property type="molecule type" value="Genomic_DNA"/>
</dbReference>
<proteinExistence type="inferred from homology"/>
<dbReference type="Proteomes" id="UP000178377">
    <property type="component" value="Unassembled WGS sequence"/>
</dbReference>
<keyword evidence="3" id="KW-0133">Cell shape</keyword>
<evidence type="ECO:0000313" key="8">
    <source>
        <dbReference type="Proteomes" id="UP000178377"/>
    </source>
</evidence>
<sequence>MQIIEARDQKSYTDFILTRGASLLQSWEWGEFQRRLNRRVWRVFLTSNTGNPLLAAQVVRMPLPRGRSYFYCPRGPVVAPSAHGQKIWRLFLDKLEDFILVEKPIFLRVDPPETEFTGKFKLEEMGFRKLSWEIQPKNTLLLDLHMAEEQLLHQMKPKTRYNIHLSTRKGVVVEELPDAKKMRVFWELMRETTERDGFSPHPYLYYVNLLESLGPRGMAELFIASYHRRPLAAAIVTYFGSCATYLHGASSDNIRGAMAPHLIQWAAIRAAKQHGMHWYDLGGIAPEGARSHPWSGITRFKKGFGGREVAYVGAYDLLYDAWWYRLYRLGRWANRIRGKKSA</sequence>
<dbReference type="PANTHER" id="PTHR36174:SF1">
    <property type="entry name" value="LIPID II:GLYCINE GLYCYLTRANSFERASE"/>
    <property type="match status" value="1"/>
</dbReference>
<dbReference type="GO" id="GO:0009252">
    <property type="term" value="P:peptidoglycan biosynthetic process"/>
    <property type="evidence" value="ECO:0007669"/>
    <property type="project" value="UniProtKB-KW"/>
</dbReference>
<dbReference type="STRING" id="1817828.A2722_00265"/>
<evidence type="ECO:0000256" key="2">
    <source>
        <dbReference type="ARBA" id="ARBA00022679"/>
    </source>
</evidence>
<keyword evidence="5" id="KW-0012">Acyltransferase</keyword>
<evidence type="ECO:0000256" key="3">
    <source>
        <dbReference type="ARBA" id="ARBA00022960"/>
    </source>
</evidence>
<dbReference type="InterPro" id="IPR016181">
    <property type="entry name" value="Acyl_CoA_acyltransferase"/>
</dbReference>
<gene>
    <name evidence="7" type="ORF">A2722_00265</name>
</gene>
<accession>A0A1F5PHM1</accession>